<sequence>MKKLSPAIFVGLLFVLCSLAHADGKHVLYTDEQLKNIWRGIKDQCAGLAKSEAKPDLYDKCITYQKGEWKAWYDLYADPSVSQMVWERCDYETGFRQTLDLHTYNQCLRLAKDRPDLK</sequence>
<comment type="caution">
    <text evidence="2">The sequence shown here is derived from an EMBL/GenBank/DDBJ whole genome shotgun (WGS) entry which is preliminary data.</text>
</comment>
<evidence type="ECO:0000313" key="2">
    <source>
        <dbReference type="EMBL" id="MET3654098.1"/>
    </source>
</evidence>
<organism evidence="2 3">
    <name type="scientific">Dyella japonica</name>
    <dbReference type="NCBI Taxonomy" id="231455"/>
    <lineage>
        <taxon>Bacteria</taxon>
        <taxon>Pseudomonadati</taxon>
        <taxon>Pseudomonadota</taxon>
        <taxon>Gammaproteobacteria</taxon>
        <taxon>Lysobacterales</taxon>
        <taxon>Rhodanobacteraceae</taxon>
        <taxon>Dyella</taxon>
    </lineage>
</organism>
<proteinExistence type="predicted"/>
<protein>
    <recommendedName>
        <fullName evidence="4">DUF1311 domain-containing protein</fullName>
    </recommendedName>
</protein>
<evidence type="ECO:0000256" key="1">
    <source>
        <dbReference type="SAM" id="SignalP"/>
    </source>
</evidence>
<dbReference type="RefSeq" id="WP_354015471.1">
    <property type="nucleotide sequence ID" value="NZ_JBEPMU010000006.1"/>
</dbReference>
<keyword evidence="1" id="KW-0732">Signal</keyword>
<gene>
    <name evidence="2" type="ORF">ABIC75_003836</name>
</gene>
<evidence type="ECO:0000313" key="3">
    <source>
        <dbReference type="Proteomes" id="UP001549184"/>
    </source>
</evidence>
<dbReference type="EMBL" id="JBEPMU010000006">
    <property type="protein sequence ID" value="MET3654098.1"/>
    <property type="molecule type" value="Genomic_DNA"/>
</dbReference>
<dbReference type="Proteomes" id="UP001549184">
    <property type="component" value="Unassembled WGS sequence"/>
</dbReference>
<feature type="chain" id="PRO_5046632382" description="DUF1311 domain-containing protein" evidence="1">
    <location>
        <begin position="23"/>
        <end position="118"/>
    </location>
</feature>
<evidence type="ECO:0008006" key="4">
    <source>
        <dbReference type="Google" id="ProtNLM"/>
    </source>
</evidence>
<keyword evidence="3" id="KW-1185">Reference proteome</keyword>
<feature type="signal peptide" evidence="1">
    <location>
        <begin position="1"/>
        <end position="22"/>
    </location>
</feature>
<name>A0ABV2K211_9GAMM</name>
<reference evidence="2 3" key="1">
    <citation type="submission" date="2024-06" db="EMBL/GenBank/DDBJ databases">
        <title>Sorghum-associated microbial communities from plants grown in Nebraska, USA.</title>
        <authorList>
            <person name="Schachtman D."/>
        </authorList>
    </citation>
    <scope>NUCLEOTIDE SEQUENCE [LARGE SCALE GENOMIC DNA]</scope>
    <source>
        <strain evidence="2 3">1073</strain>
    </source>
</reference>
<accession>A0ABV2K211</accession>